<dbReference type="EMBL" id="CP043960">
    <property type="protein sequence ID" value="QER90415.1"/>
    <property type="molecule type" value="Genomic_DNA"/>
</dbReference>
<keyword evidence="2" id="KW-0614">Plasmid</keyword>
<dbReference type="RefSeq" id="WP_150157690.1">
    <property type="nucleotide sequence ID" value="NZ_CP043960.1"/>
</dbReference>
<sequence>MDQPSGRVPAERLRAVAALLLSAGLSVGVLTGCSSGQEGDQAYGSSRVTAQQMVHLLEPSLPEGKAAERRGNGVSQGDKPDRLPAAELLFGDGARAVKGSVQLAWYPVPVPAQLSECPDTASHPYSRCTQRVLPDGARLVLDTSPHAEDKPAGGERYTALPTYQDGKQVSVSAVGAPIGPAPAGRARSSCLSARSSSGTCGGATGLEGVVGLLGEGTT</sequence>
<feature type="region of interest" description="Disordered" evidence="1">
    <location>
        <begin position="144"/>
        <end position="163"/>
    </location>
</feature>
<geneLocation type="plasmid" evidence="2 3">
    <name>unnamed1</name>
</geneLocation>
<feature type="region of interest" description="Disordered" evidence="1">
    <location>
        <begin position="60"/>
        <end position="83"/>
    </location>
</feature>
<dbReference type="PROSITE" id="PS51257">
    <property type="entry name" value="PROKAR_LIPOPROTEIN"/>
    <property type="match status" value="1"/>
</dbReference>
<dbReference type="Proteomes" id="UP000324308">
    <property type="component" value="Plasmid unnamed1"/>
</dbReference>
<reference evidence="2 3" key="1">
    <citation type="submission" date="2019-09" db="EMBL/GenBank/DDBJ databases">
        <title>Draft genome sequence of the Ebosin-producing strain Streptomyces sp. 139.</title>
        <authorList>
            <person name="Ai L."/>
            <person name="Geng M."/>
            <person name="Ma M."/>
            <person name="Bai L."/>
        </authorList>
    </citation>
    <scope>NUCLEOTIDE SEQUENCE [LARGE SCALE GENOMIC DNA]</scope>
    <source>
        <strain evidence="2 3">139</strain>
        <plasmid evidence="2 3">unnamed1</plasmid>
    </source>
</reference>
<accession>A0ABX6A1W8</accession>
<proteinExistence type="predicted"/>
<keyword evidence="3" id="KW-1185">Reference proteome</keyword>
<organism evidence="2 3">
    <name type="scientific">Streptomyces tendae</name>
    <dbReference type="NCBI Taxonomy" id="1932"/>
    <lineage>
        <taxon>Bacteria</taxon>
        <taxon>Bacillati</taxon>
        <taxon>Actinomycetota</taxon>
        <taxon>Actinomycetes</taxon>
        <taxon>Kitasatosporales</taxon>
        <taxon>Streptomycetaceae</taxon>
        <taxon>Streptomyces</taxon>
    </lineage>
</organism>
<gene>
    <name evidence="2" type="ORF">F3L20_32550</name>
</gene>
<evidence type="ECO:0000313" key="2">
    <source>
        <dbReference type="EMBL" id="QER90415.1"/>
    </source>
</evidence>
<evidence type="ECO:0008006" key="4">
    <source>
        <dbReference type="Google" id="ProtNLM"/>
    </source>
</evidence>
<evidence type="ECO:0000313" key="3">
    <source>
        <dbReference type="Proteomes" id="UP000324308"/>
    </source>
</evidence>
<name>A0ABX6A1W8_STRTE</name>
<protein>
    <recommendedName>
        <fullName evidence="4">Lipoprotein</fullName>
    </recommendedName>
</protein>
<evidence type="ECO:0000256" key="1">
    <source>
        <dbReference type="SAM" id="MobiDB-lite"/>
    </source>
</evidence>